<evidence type="ECO:0000313" key="3">
    <source>
        <dbReference type="Proteomes" id="UP000237105"/>
    </source>
</evidence>
<dbReference type="Pfam" id="PF05686">
    <property type="entry name" value="Glyco_transf_90"/>
    <property type="match status" value="1"/>
</dbReference>
<organism evidence="2 3">
    <name type="scientific">Parasponia andersonii</name>
    <name type="common">Sponia andersonii</name>
    <dbReference type="NCBI Taxonomy" id="3476"/>
    <lineage>
        <taxon>Eukaryota</taxon>
        <taxon>Viridiplantae</taxon>
        <taxon>Streptophyta</taxon>
        <taxon>Embryophyta</taxon>
        <taxon>Tracheophyta</taxon>
        <taxon>Spermatophyta</taxon>
        <taxon>Magnoliopsida</taxon>
        <taxon>eudicotyledons</taxon>
        <taxon>Gunneridae</taxon>
        <taxon>Pentapetalae</taxon>
        <taxon>rosids</taxon>
        <taxon>fabids</taxon>
        <taxon>Rosales</taxon>
        <taxon>Cannabaceae</taxon>
        <taxon>Parasponia</taxon>
    </lineage>
</organism>
<feature type="non-terminal residue" evidence="2">
    <location>
        <position position="1"/>
    </location>
</feature>
<proteinExistence type="predicted"/>
<sequence length="173" mass="20083">SHKYILACDSMTLLVKPRYSDFFARGLIPRHHYWPIRDDDKCRSIKHAVDWGNSHQKEAQEIGKTGSKFIQEELKMEYVYDFMLHLLNEYAKLLQYEPTIPPKATELCPEAMACPANGLMREFMMQSMVKSPADHSPCTMPPPYGPASLYSFLQKKINSIKEVDLWENQDKKP</sequence>
<dbReference type="AlphaFoldDB" id="A0A2P5BSD3"/>
<evidence type="ECO:0000259" key="1">
    <source>
        <dbReference type="SMART" id="SM00672"/>
    </source>
</evidence>
<dbReference type="PANTHER" id="PTHR12203">
    <property type="entry name" value="KDEL LYS-ASP-GLU-LEU CONTAINING - RELATED"/>
    <property type="match status" value="1"/>
</dbReference>
<dbReference type="SMART" id="SM00672">
    <property type="entry name" value="CAP10"/>
    <property type="match status" value="1"/>
</dbReference>
<protein>
    <submittedName>
        <fullName evidence="2">Lipopolysaccharide-modifying protein</fullName>
    </submittedName>
</protein>
<dbReference type="Proteomes" id="UP000237105">
    <property type="component" value="Unassembled WGS sequence"/>
</dbReference>
<keyword evidence="3" id="KW-1185">Reference proteome</keyword>
<dbReference type="InterPro" id="IPR006598">
    <property type="entry name" value="CAP10"/>
</dbReference>
<gene>
    <name evidence="2" type="ORF">PanWU01x14_213980</name>
</gene>
<dbReference type="OrthoDB" id="202415at2759"/>
<reference evidence="3" key="1">
    <citation type="submission" date="2016-06" db="EMBL/GenBank/DDBJ databases">
        <title>Parallel loss of symbiosis genes in relatives of nitrogen-fixing non-legume Parasponia.</title>
        <authorList>
            <person name="Van Velzen R."/>
            <person name="Holmer R."/>
            <person name="Bu F."/>
            <person name="Rutten L."/>
            <person name="Van Zeijl A."/>
            <person name="Liu W."/>
            <person name="Santuari L."/>
            <person name="Cao Q."/>
            <person name="Sharma T."/>
            <person name="Shen D."/>
            <person name="Roswanjaya Y."/>
            <person name="Wardhani T."/>
            <person name="Kalhor M.S."/>
            <person name="Jansen J."/>
            <person name="Van den Hoogen J."/>
            <person name="Gungor B."/>
            <person name="Hartog M."/>
            <person name="Hontelez J."/>
            <person name="Verver J."/>
            <person name="Yang W.-C."/>
            <person name="Schijlen E."/>
            <person name="Repin R."/>
            <person name="Schilthuizen M."/>
            <person name="Schranz E."/>
            <person name="Heidstra R."/>
            <person name="Miyata K."/>
            <person name="Fedorova E."/>
            <person name="Kohlen W."/>
            <person name="Bisseling T."/>
            <person name="Smit S."/>
            <person name="Geurts R."/>
        </authorList>
    </citation>
    <scope>NUCLEOTIDE SEQUENCE [LARGE SCALE GENOMIC DNA]</scope>
    <source>
        <strain evidence="3">cv. WU1-14</strain>
    </source>
</reference>
<accession>A0A2P5BSD3</accession>
<feature type="domain" description="Glycosyl transferase CAP10" evidence="1">
    <location>
        <begin position="1"/>
        <end position="97"/>
    </location>
</feature>
<dbReference type="EMBL" id="JXTB01000229">
    <property type="protein sequence ID" value="PON51698.1"/>
    <property type="molecule type" value="Genomic_DNA"/>
</dbReference>
<comment type="caution">
    <text evidence="2">The sequence shown here is derived from an EMBL/GenBank/DDBJ whole genome shotgun (WGS) entry which is preliminary data.</text>
</comment>
<name>A0A2P5BSD3_PARAD</name>
<evidence type="ECO:0000313" key="2">
    <source>
        <dbReference type="EMBL" id="PON51698.1"/>
    </source>
</evidence>
<dbReference type="InterPro" id="IPR051091">
    <property type="entry name" value="O-Glucosyltr/Glycosyltrsf_90"/>
</dbReference>
<dbReference type="PANTHER" id="PTHR12203:SF99">
    <property type="entry name" value="OS04G0534100 PROTEIN"/>
    <property type="match status" value="1"/>
</dbReference>